<organism evidence="1 2">
    <name type="scientific">Botrytis galanthina</name>
    <dbReference type="NCBI Taxonomy" id="278940"/>
    <lineage>
        <taxon>Eukaryota</taxon>
        <taxon>Fungi</taxon>
        <taxon>Dikarya</taxon>
        <taxon>Ascomycota</taxon>
        <taxon>Pezizomycotina</taxon>
        <taxon>Leotiomycetes</taxon>
        <taxon>Helotiales</taxon>
        <taxon>Sclerotiniaceae</taxon>
        <taxon>Botrytis</taxon>
    </lineage>
</organism>
<gene>
    <name evidence="1" type="ORF">BGAL_0442g00010</name>
</gene>
<comment type="caution">
    <text evidence="1">The sequence shown here is derived from an EMBL/GenBank/DDBJ whole genome shotgun (WGS) entry which is preliminary data.</text>
</comment>
<reference evidence="1 2" key="1">
    <citation type="submission" date="2017-12" db="EMBL/GenBank/DDBJ databases">
        <title>Comparative genomics of Botrytis spp.</title>
        <authorList>
            <person name="Valero-Jimenez C.A."/>
            <person name="Tapia P."/>
            <person name="Veloso J."/>
            <person name="Silva-Moreno E."/>
            <person name="Staats M."/>
            <person name="Valdes J.H."/>
            <person name="Van Kan J.A.L."/>
        </authorList>
    </citation>
    <scope>NUCLEOTIDE SEQUENCE [LARGE SCALE GENOMIC DNA]</scope>
    <source>
        <strain evidence="1 2">MUCL435</strain>
    </source>
</reference>
<proteinExistence type="predicted"/>
<dbReference type="EMBL" id="PQXL01000441">
    <property type="protein sequence ID" value="THV45865.1"/>
    <property type="molecule type" value="Genomic_DNA"/>
</dbReference>
<dbReference type="AlphaFoldDB" id="A0A4S8QRC6"/>
<evidence type="ECO:0000313" key="2">
    <source>
        <dbReference type="Proteomes" id="UP000308671"/>
    </source>
</evidence>
<evidence type="ECO:0000313" key="1">
    <source>
        <dbReference type="EMBL" id="THV45865.1"/>
    </source>
</evidence>
<dbReference type="Proteomes" id="UP000308671">
    <property type="component" value="Unassembled WGS sequence"/>
</dbReference>
<keyword evidence="2" id="KW-1185">Reference proteome</keyword>
<protein>
    <submittedName>
        <fullName evidence="1">Uncharacterized protein</fullName>
    </submittedName>
</protein>
<accession>A0A4S8QRC6</accession>
<sequence length="89" mass="10020">MVMVRTYITQSIEIWSKLFWDPFGGFFYFLAGSPQLHYQSLPTARDLIPFVHACLSPPITWDLDNAGGNLRNFCPGGPDSTHKGQGYPQ</sequence>
<name>A0A4S8QRC6_9HELO</name>